<dbReference type="OrthoDB" id="100401at2759"/>
<reference evidence="13 14" key="1">
    <citation type="submission" date="2018-07" db="EMBL/GenBank/DDBJ databases">
        <title>Genome sequencing of oomycete isolates from Chile give support for New Zealand origin for Phytophthora kernoviae and make available the first Nothophytophthora sp. genome.</title>
        <authorList>
            <person name="Studholme D.J."/>
            <person name="Sanfuentes E."/>
            <person name="Panda P."/>
            <person name="Hill R."/>
            <person name="Sambles C."/>
            <person name="Grant M."/>
            <person name="Williams N.M."/>
            <person name="Mcdougal R.L."/>
        </authorList>
    </citation>
    <scope>NUCLEOTIDE SEQUENCE [LARGE SCALE GENOMIC DNA]</scope>
    <source>
        <strain evidence="13">Chile6</strain>
    </source>
</reference>
<evidence type="ECO:0000256" key="1">
    <source>
        <dbReference type="ARBA" id="ARBA00004177"/>
    </source>
</evidence>
<organism evidence="13 14">
    <name type="scientific">Phytophthora kernoviae</name>
    <dbReference type="NCBI Taxonomy" id="325452"/>
    <lineage>
        <taxon>Eukaryota</taxon>
        <taxon>Sar</taxon>
        <taxon>Stramenopiles</taxon>
        <taxon>Oomycota</taxon>
        <taxon>Peronosporomycetes</taxon>
        <taxon>Peronosporales</taxon>
        <taxon>Peronosporaceae</taxon>
        <taxon>Phytophthora</taxon>
    </lineage>
</organism>
<dbReference type="GO" id="GO:0006886">
    <property type="term" value="P:intracellular protein transport"/>
    <property type="evidence" value="ECO:0007669"/>
    <property type="project" value="InterPro"/>
</dbReference>
<evidence type="ECO:0000256" key="5">
    <source>
        <dbReference type="ARBA" id="ARBA00022490"/>
    </source>
</evidence>
<dbReference type="GO" id="GO:1901981">
    <property type="term" value="F:phosphatidylinositol phosphate binding"/>
    <property type="evidence" value="ECO:0007669"/>
    <property type="project" value="TreeGrafter"/>
</dbReference>
<dbReference type="PANTHER" id="PTHR46209:SF3">
    <property type="entry name" value="PX DOMAIN-CONTAINING PROTEIN"/>
    <property type="match status" value="1"/>
</dbReference>
<keyword evidence="6" id="KW-0967">Endosome</keyword>
<evidence type="ECO:0000256" key="4">
    <source>
        <dbReference type="ARBA" id="ARBA00022448"/>
    </source>
</evidence>
<dbReference type="PROSITE" id="PS50195">
    <property type="entry name" value="PX"/>
    <property type="match status" value="1"/>
</dbReference>
<dbReference type="EMBL" id="MBDO02000088">
    <property type="protein sequence ID" value="RLN63749.1"/>
    <property type="molecule type" value="Genomic_DNA"/>
</dbReference>
<protein>
    <recommendedName>
        <fullName evidence="12">PX domain-containing protein</fullName>
    </recommendedName>
</protein>
<evidence type="ECO:0000313" key="13">
    <source>
        <dbReference type="EMBL" id="RLN63749.1"/>
    </source>
</evidence>
<sequence length="389" mass="45275">MLALIYPTDGRPDKRVKERSALAHAAGAVLELNRELVAQNVWLREKLTAGAVHLGEDLRRENERLKLQVAELEKKLEERKEIALVSTKVIESRITCREGRQFVEYQLQIETDTRGTLYAWHRYSTFRKLAERLQSNPDYWKRDIPELPSKHVFGNFSEKVIQERVVKLNQFLEAAANAEYLEWGIWVDSTTSVYKRQMKTSTLKSSLRTKLWEFQSKQEVMQEHAKVVSAKVVDSRIQAQVEKPFIEYQLQIETECHNTLLVWHRYRSLYDWAGTLQTESNNRCIPQLPKEEPFGSFSKHIQHQVVRMNAFFKKVAKSDNLRWCIRIDDKLCVFKLRVTSLALTPSSGTAQESAKAQVQGSKLFPLTSMMTRQQQRNAQTYERKMAQAG</sequence>
<feature type="coiled-coil region" evidence="11">
    <location>
        <begin position="55"/>
        <end position="82"/>
    </location>
</feature>
<comment type="subcellular location">
    <subcellularLocation>
        <location evidence="2">Cytoplasm</location>
    </subcellularLocation>
    <subcellularLocation>
        <location evidence="10">Endomembrane system</location>
        <topology evidence="10">Peripheral membrane protein</topology>
        <orientation evidence="10">Cytoplasmic side</orientation>
    </subcellularLocation>
    <subcellularLocation>
        <location evidence="1">Endosome</location>
    </subcellularLocation>
</comment>
<proteinExistence type="inferred from homology"/>
<dbReference type="GO" id="GO:0005768">
    <property type="term" value="C:endosome"/>
    <property type="evidence" value="ECO:0007669"/>
    <property type="project" value="UniProtKB-SubCell"/>
</dbReference>
<evidence type="ECO:0000256" key="3">
    <source>
        <dbReference type="ARBA" id="ARBA00010883"/>
    </source>
</evidence>
<keyword evidence="7" id="KW-0653">Protein transport</keyword>
<evidence type="ECO:0000256" key="10">
    <source>
        <dbReference type="ARBA" id="ARBA00029433"/>
    </source>
</evidence>
<evidence type="ECO:0000256" key="11">
    <source>
        <dbReference type="SAM" id="Coils"/>
    </source>
</evidence>
<dbReference type="InterPro" id="IPR036871">
    <property type="entry name" value="PX_dom_sf"/>
</dbReference>
<comment type="similarity">
    <text evidence="3">Belongs to the sorting nexin family.</text>
</comment>
<comment type="caution">
    <text evidence="13">The sequence shown here is derived from an EMBL/GenBank/DDBJ whole genome shotgun (WGS) entry which is preliminary data.</text>
</comment>
<accession>A0A3F2RV05</accession>
<feature type="domain" description="PX" evidence="12">
    <location>
        <begin position="83"/>
        <end position="204"/>
    </location>
</feature>
<dbReference type="PANTHER" id="PTHR46209">
    <property type="entry name" value="PX DOMAIN-CONTAINING PROTEIN"/>
    <property type="match status" value="1"/>
</dbReference>
<keyword evidence="11" id="KW-0175">Coiled coil</keyword>
<dbReference type="AlphaFoldDB" id="A0A3F2RV05"/>
<keyword evidence="5" id="KW-0963">Cytoplasm</keyword>
<evidence type="ECO:0000256" key="6">
    <source>
        <dbReference type="ARBA" id="ARBA00022753"/>
    </source>
</evidence>
<evidence type="ECO:0000259" key="12">
    <source>
        <dbReference type="PROSITE" id="PS50195"/>
    </source>
</evidence>
<evidence type="ECO:0000256" key="9">
    <source>
        <dbReference type="ARBA" id="ARBA00023136"/>
    </source>
</evidence>
<evidence type="ECO:0000256" key="7">
    <source>
        <dbReference type="ARBA" id="ARBA00022927"/>
    </source>
</evidence>
<evidence type="ECO:0000256" key="2">
    <source>
        <dbReference type="ARBA" id="ARBA00004496"/>
    </source>
</evidence>
<keyword evidence="8" id="KW-0446">Lipid-binding</keyword>
<dbReference type="SUPFAM" id="SSF64268">
    <property type="entry name" value="PX domain"/>
    <property type="match status" value="2"/>
</dbReference>
<evidence type="ECO:0000313" key="14">
    <source>
        <dbReference type="Proteomes" id="UP000277300"/>
    </source>
</evidence>
<keyword evidence="4" id="KW-0813">Transport</keyword>
<dbReference type="InterPro" id="IPR043544">
    <property type="entry name" value="SNX10/11"/>
</dbReference>
<evidence type="ECO:0000256" key="8">
    <source>
        <dbReference type="ARBA" id="ARBA00023121"/>
    </source>
</evidence>
<gene>
    <name evidence="13" type="ORF">BBP00_00003892</name>
</gene>
<keyword evidence="9" id="KW-0472">Membrane</keyword>
<name>A0A3F2RV05_9STRA</name>
<dbReference type="InterPro" id="IPR001683">
    <property type="entry name" value="PX_dom"/>
</dbReference>
<dbReference type="CDD" id="cd06093">
    <property type="entry name" value="PX_domain"/>
    <property type="match status" value="2"/>
</dbReference>
<dbReference type="Proteomes" id="UP000277300">
    <property type="component" value="Unassembled WGS sequence"/>
</dbReference>
<dbReference type="Pfam" id="PF00787">
    <property type="entry name" value="PX"/>
    <property type="match status" value="1"/>
</dbReference>
<dbReference type="Gene3D" id="3.30.1520.10">
    <property type="entry name" value="Phox-like domain"/>
    <property type="match status" value="2"/>
</dbReference>
<dbReference type="GO" id="GO:0016050">
    <property type="term" value="P:vesicle organization"/>
    <property type="evidence" value="ECO:0007669"/>
    <property type="project" value="TreeGrafter"/>
</dbReference>